<evidence type="ECO:0000313" key="9">
    <source>
        <dbReference type="RefSeq" id="XP_030515142.2"/>
    </source>
</evidence>
<proteinExistence type="predicted"/>
<gene>
    <name evidence="9" type="primary">LOC115728867</name>
</gene>
<dbReference type="KEGG" id="rarg:115728867"/>
<comment type="subcellular location">
    <subcellularLocation>
        <location evidence="1">Nucleus</location>
    </subcellularLocation>
</comment>
<dbReference type="GeneID" id="115728867"/>
<protein>
    <submittedName>
        <fullName evidence="9">Agamous-like MADS-box protein AGL80</fullName>
    </submittedName>
</protein>
<dbReference type="RefSeq" id="XP_030515142.2">
    <property type="nucleotide sequence ID" value="XM_030659282.2"/>
</dbReference>
<evidence type="ECO:0000259" key="7">
    <source>
        <dbReference type="PROSITE" id="PS50066"/>
    </source>
</evidence>
<dbReference type="InterPro" id="IPR002100">
    <property type="entry name" value="TF_MADSbox"/>
</dbReference>
<keyword evidence="3" id="KW-0238">DNA-binding</keyword>
<evidence type="ECO:0000256" key="6">
    <source>
        <dbReference type="SAM" id="MobiDB-lite"/>
    </source>
</evidence>
<dbReference type="PROSITE" id="PS50066">
    <property type="entry name" value="MADS_BOX_2"/>
    <property type="match status" value="1"/>
</dbReference>
<name>A0A8B8MYF0_9MYRT</name>
<evidence type="ECO:0000256" key="2">
    <source>
        <dbReference type="ARBA" id="ARBA00023015"/>
    </source>
</evidence>
<evidence type="ECO:0000256" key="1">
    <source>
        <dbReference type="ARBA" id="ARBA00004123"/>
    </source>
</evidence>
<evidence type="ECO:0000256" key="4">
    <source>
        <dbReference type="ARBA" id="ARBA00023163"/>
    </source>
</evidence>
<keyword evidence="8" id="KW-1185">Reference proteome</keyword>
<keyword evidence="2" id="KW-0805">Transcription regulation</keyword>
<dbReference type="InterPro" id="IPR036879">
    <property type="entry name" value="TF_MADSbox_sf"/>
</dbReference>
<evidence type="ECO:0000256" key="3">
    <source>
        <dbReference type="ARBA" id="ARBA00023125"/>
    </source>
</evidence>
<feature type="region of interest" description="Disordered" evidence="6">
    <location>
        <begin position="274"/>
        <end position="294"/>
    </location>
</feature>
<evidence type="ECO:0000313" key="8">
    <source>
        <dbReference type="Proteomes" id="UP000827889"/>
    </source>
</evidence>
<evidence type="ECO:0000256" key="5">
    <source>
        <dbReference type="ARBA" id="ARBA00023242"/>
    </source>
</evidence>
<dbReference type="AlphaFoldDB" id="A0A8B8MYF0"/>
<dbReference type="SUPFAM" id="SSF55455">
    <property type="entry name" value="SRF-like"/>
    <property type="match status" value="1"/>
</dbReference>
<accession>A0A8B8MYF0</accession>
<dbReference type="Proteomes" id="UP000827889">
    <property type="component" value="Chromosome 6"/>
</dbReference>
<organism evidence="8 9">
    <name type="scientific">Rhodamnia argentea</name>
    <dbReference type="NCBI Taxonomy" id="178133"/>
    <lineage>
        <taxon>Eukaryota</taxon>
        <taxon>Viridiplantae</taxon>
        <taxon>Streptophyta</taxon>
        <taxon>Embryophyta</taxon>
        <taxon>Tracheophyta</taxon>
        <taxon>Spermatophyta</taxon>
        <taxon>Magnoliopsida</taxon>
        <taxon>eudicotyledons</taxon>
        <taxon>Gunneridae</taxon>
        <taxon>Pentapetalae</taxon>
        <taxon>rosids</taxon>
        <taxon>malvids</taxon>
        <taxon>Myrtales</taxon>
        <taxon>Myrtaceae</taxon>
        <taxon>Myrtoideae</taxon>
        <taxon>Myrteae</taxon>
        <taxon>Australasian group</taxon>
        <taxon>Rhodamnia</taxon>
    </lineage>
</organism>
<keyword evidence="4" id="KW-0804">Transcription</keyword>
<feature type="domain" description="MADS-box" evidence="7">
    <location>
        <begin position="52"/>
        <end position="82"/>
    </location>
</feature>
<sequence length="294" mass="32852">MPKNPSPFTPFCLPFQKSPENIHGSGADHVKAQMTLAPLSNTHNHSQRFPSVTRRKVKLEYITNDASRRVAFKKSKKGLMKKPLRPSARSMAIFPSGRPAHVSRFKEMSDMEQSKKMVSHEAYLMQRIAKANKQLKKHGKDNRGREVTRDMFNALASTFTGTAPVWPSKRVMDLQDLGWVVDDYAKDVVKRSDSLKEVLGIGVGEVAAPPPLPPDVPLEGFAETENVGQVEADNGMQREQWFVDLGNRQEPNVPFAGNELMLLSFGGNINNNNSNNPQNVVWPNNNNKNPQNVV</sequence>
<keyword evidence="5" id="KW-0539">Nucleus</keyword>
<reference evidence="9" key="1">
    <citation type="submission" date="2025-08" db="UniProtKB">
        <authorList>
            <consortium name="RefSeq"/>
        </authorList>
    </citation>
    <scope>IDENTIFICATION</scope>
    <source>
        <tissue evidence="9">Leaf</tissue>
    </source>
</reference>